<name>A0A1X0RGA1_RHIZD</name>
<accession>A0A1X0RGA1</accession>
<proteinExistence type="predicted"/>
<dbReference type="EMBL" id="KV921860">
    <property type="protein sequence ID" value="ORE11036.1"/>
    <property type="molecule type" value="Genomic_DNA"/>
</dbReference>
<dbReference type="Proteomes" id="UP000242414">
    <property type="component" value="Unassembled WGS sequence"/>
</dbReference>
<gene>
    <name evidence="1" type="ORF">BCV72DRAFT_198482</name>
</gene>
<organism evidence="1">
    <name type="scientific">Rhizopus microsporus var. microsporus</name>
    <dbReference type="NCBI Taxonomy" id="86635"/>
    <lineage>
        <taxon>Eukaryota</taxon>
        <taxon>Fungi</taxon>
        <taxon>Fungi incertae sedis</taxon>
        <taxon>Mucoromycota</taxon>
        <taxon>Mucoromycotina</taxon>
        <taxon>Mucoromycetes</taxon>
        <taxon>Mucorales</taxon>
        <taxon>Mucorineae</taxon>
        <taxon>Rhizopodaceae</taxon>
        <taxon>Rhizopus</taxon>
    </lineage>
</organism>
<sequence length="107" mass="12653">KKNYDGKSFKMYRGDWKRRIKQVVKSMGYKLERFDDDVFVPLEPVFKQSNKSSGSNYKLAVVEIQRVIELYNNIPDSEKWKLSTGKVVDDEMKKLADRSNYEPQCIH</sequence>
<dbReference type="AlphaFoldDB" id="A0A1X0RGA1"/>
<dbReference type="VEuPathDB" id="FungiDB:BCV72DRAFT_198482"/>
<evidence type="ECO:0000313" key="1">
    <source>
        <dbReference type="EMBL" id="ORE11036.1"/>
    </source>
</evidence>
<protein>
    <submittedName>
        <fullName evidence="1">Uncharacterized protein</fullName>
    </submittedName>
</protein>
<feature type="non-terminal residue" evidence="1">
    <location>
        <position position="1"/>
    </location>
</feature>
<dbReference type="OrthoDB" id="10532004at2759"/>
<reference evidence="1" key="1">
    <citation type="journal article" date="2016" name="Proc. Natl. Acad. Sci. U.S.A.">
        <title>Lipid metabolic changes in an early divergent fungus govern the establishment of a mutualistic symbiosis with endobacteria.</title>
        <authorList>
            <person name="Lastovetsky O.A."/>
            <person name="Gaspar M.L."/>
            <person name="Mondo S.J."/>
            <person name="LaButti K.M."/>
            <person name="Sandor L."/>
            <person name="Grigoriev I.V."/>
            <person name="Henry S.A."/>
            <person name="Pawlowska T.E."/>
        </authorList>
    </citation>
    <scope>NUCLEOTIDE SEQUENCE [LARGE SCALE GENOMIC DNA]</scope>
    <source>
        <strain evidence="1">ATCC 52814</strain>
    </source>
</reference>